<feature type="compositionally biased region" description="Polar residues" evidence="1">
    <location>
        <begin position="532"/>
        <end position="550"/>
    </location>
</feature>
<proteinExistence type="predicted"/>
<evidence type="ECO:0000256" key="2">
    <source>
        <dbReference type="SAM" id="SignalP"/>
    </source>
</evidence>
<reference evidence="4" key="1">
    <citation type="submission" date="2016-04" db="EMBL/GenBank/DDBJ databases">
        <authorList>
            <person name="Guldener U."/>
            <person name="Guldener U."/>
        </authorList>
    </citation>
    <scope>NUCLEOTIDE SEQUENCE [LARGE SCALE GENOMIC DNA]</scope>
    <source>
        <strain evidence="4">UB2112</strain>
    </source>
</reference>
<evidence type="ECO:0000313" key="4">
    <source>
        <dbReference type="Proteomes" id="UP000179920"/>
    </source>
</evidence>
<protein>
    <submittedName>
        <fullName evidence="3">Uncharacterized protein</fullName>
    </submittedName>
</protein>
<dbReference type="AlphaFoldDB" id="A0A1K0HGB5"/>
<feature type="chain" id="PRO_5009664762" evidence="2">
    <location>
        <begin position="30"/>
        <end position="659"/>
    </location>
</feature>
<dbReference type="OrthoDB" id="2556531at2759"/>
<feature type="compositionally biased region" description="Acidic residues" evidence="1">
    <location>
        <begin position="592"/>
        <end position="601"/>
    </location>
</feature>
<sequence length="659" mass="67113">MIPPPKFASLIGSVTLAFVLAASIRPVNTAPVIRRQDAAAAPAGYISVAQPQMSEQDIYAVGTPPPTPMIEQDIYAVGNPSLPAADPASQLEQILKAAAQAALSTSNNTMNAVNHYDATPSTTLASPEQVSQVGTTESVQKMTGNPGEGGLFEQAAGVSTAGQGTDTYQSVIAQQMELLGNKARRGLEEMVARQLGLGVPTPLSETGVVSAAVPEVTGAAAPVVSAVGSPAAPAATAVTGATAAVPVAPPVPSDFSSPPVPTVPSGAAETVPSLSAAVPYAPVREAPVPTSDLRTAPVLTDLPTSAVPTDLPTSAVPQVPASIPPESGPSVPAVPIPSVLPSLDAAAASASATTLLPTSDAARLPLKTASAEDVTMTVTLPTKALPTSIAGLPNRKANNAAKADDDEGDWKTMIILVPAEAFGSAGGAKTQAAQPHSSSASGFVYLQPRISQSYTYGGTDQFSSFTSMKAAATGVVIIPLTGVIDGMTYSTMLTLTIPRFGGTASSTYAPALTTSVSVSATDKANLAAVTSAPVTKTTPASSAKRTSTASVDPASIHPDDVPPLLKGPFTSSPASPTSSPTAPDNQGSGDDKDCEEEDTEKIDERDAVGIVDPQTKPKSLLAEVWNWVTGKPLNERDWNDDYGYDYQDEVEGEWYDAQA</sequence>
<keyword evidence="2" id="KW-0732">Signal</keyword>
<evidence type="ECO:0000256" key="1">
    <source>
        <dbReference type="SAM" id="MobiDB-lite"/>
    </source>
</evidence>
<gene>
    <name evidence="3" type="ORF">UBRO_08869</name>
</gene>
<organism evidence="3 4">
    <name type="scientific">Ustilago bromivora</name>
    <dbReference type="NCBI Taxonomy" id="307758"/>
    <lineage>
        <taxon>Eukaryota</taxon>
        <taxon>Fungi</taxon>
        <taxon>Dikarya</taxon>
        <taxon>Basidiomycota</taxon>
        <taxon>Ustilaginomycotina</taxon>
        <taxon>Ustilaginomycetes</taxon>
        <taxon>Ustilaginales</taxon>
        <taxon>Ustilaginaceae</taxon>
        <taxon>Ustilago</taxon>
    </lineage>
</organism>
<feature type="region of interest" description="Disordered" evidence="1">
    <location>
        <begin position="529"/>
        <end position="614"/>
    </location>
</feature>
<dbReference type="Proteomes" id="UP000179920">
    <property type="component" value="Chromosome XXII"/>
</dbReference>
<dbReference type="EMBL" id="LT558138">
    <property type="protein sequence ID" value="SAM86393.1"/>
    <property type="molecule type" value="Genomic_DNA"/>
</dbReference>
<name>A0A1K0HGB5_9BASI</name>
<feature type="compositionally biased region" description="Low complexity" evidence="1">
    <location>
        <begin position="568"/>
        <end position="583"/>
    </location>
</feature>
<feature type="signal peptide" evidence="2">
    <location>
        <begin position="1"/>
        <end position="29"/>
    </location>
</feature>
<evidence type="ECO:0000313" key="3">
    <source>
        <dbReference type="EMBL" id="SAM86393.1"/>
    </source>
</evidence>
<accession>A0A1K0HGB5</accession>